<evidence type="ECO:0000256" key="2">
    <source>
        <dbReference type="ARBA" id="ARBA00006810"/>
    </source>
</evidence>
<feature type="compositionally biased region" description="Basic and acidic residues" evidence="13">
    <location>
        <begin position="7"/>
        <end position="39"/>
    </location>
</feature>
<dbReference type="PRINTS" id="PR00123">
    <property type="entry name" value="ATPASEA"/>
</dbReference>
<keyword evidence="9 11" id="KW-0472">Membrane</keyword>
<evidence type="ECO:0000313" key="15">
    <source>
        <dbReference type="Proteomes" id="UP000027064"/>
    </source>
</evidence>
<feature type="transmembrane region" description="Helical" evidence="11">
    <location>
        <begin position="328"/>
        <end position="351"/>
    </location>
</feature>
<feature type="region of interest" description="Disordered" evidence="13">
    <location>
        <begin position="1"/>
        <end position="39"/>
    </location>
</feature>
<dbReference type="Gene3D" id="1.20.120.220">
    <property type="entry name" value="ATP synthase, F0 complex, subunit A"/>
    <property type="match status" value="1"/>
</dbReference>
<proteinExistence type="inferred from homology"/>
<keyword evidence="10 11" id="KW-0066">ATP synthesis</keyword>
<keyword evidence="11" id="KW-1003">Cell membrane</keyword>
<dbReference type="InterPro" id="IPR000568">
    <property type="entry name" value="ATP_synth_F0_asu"/>
</dbReference>
<dbReference type="GO" id="GO:0045259">
    <property type="term" value="C:proton-transporting ATP synthase complex"/>
    <property type="evidence" value="ECO:0007669"/>
    <property type="project" value="UniProtKB-KW"/>
</dbReference>
<evidence type="ECO:0000256" key="3">
    <source>
        <dbReference type="ARBA" id="ARBA00022448"/>
    </source>
</evidence>
<evidence type="ECO:0000256" key="8">
    <source>
        <dbReference type="ARBA" id="ARBA00023065"/>
    </source>
</evidence>
<dbReference type="AlphaFoldDB" id="A0A066WXC5"/>
<evidence type="ECO:0000256" key="5">
    <source>
        <dbReference type="ARBA" id="ARBA00022692"/>
    </source>
</evidence>
<organism evidence="14 15">
    <name type="scientific">Flavobacterium seoulense</name>
    <dbReference type="NCBI Taxonomy" id="1492738"/>
    <lineage>
        <taxon>Bacteria</taxon>
        <taxon>Pseudomonadati</taxon>
        <taxon>Bacteroidota</taxon>
        <taxon>Flavobacteriia</taxon>
        <taxon>Flavobacteriales</taxon>
        <taxon>Flavobacteriaceae</taxon>
        <taxon>Flavobacterium</taxon>
    </lineage>
</organism>
<dbReference type="InterPro" id="IPR045083">
    <property type="entry name" value="ATP_synth_F0_asu_bact/mt"/>
</dbReference>
<dbReference type="GO" id="GO:0005886">
    <property type="term" value="C:plasma membrane"/>
    <property type="evidence" value="ECO:0007669"/>
    <property type="project" value="UniProtKB-SubCell"/>
</dbReference>
<dbReference type="eggNOG" id="COG0356">
    <property type="taxonomic scope" value="Bacteria"/>
</dbReference>
<name>A0A066WXC5_9FLAO</name>
<keyword evidence="5 11" id="KW-0812">Transmembrane</keyword>
<feature type="transmembrane region" description="Helical" evidence="11">
    <location>
        <begin position="209"/>
        <end position="230"/>
    </location>
</feature>
<dbReference type="PANTHER" id="PTHR11410">
    <property type="entry name" value="ATP SYNTHASE SUBUNIT A"/>
    <property type="match status" value="1"/>
</dbReference>
<evidence type="ECO:0000256" key="7">
    <source>
        <dbReference type="ARBA" id="ARBA00022989"/>
    </source>
</evidence>
<feature type="transmembrane region" description="Helical" evidence="11">
    <location>
        <begin position="236"/>
        <end position="254"/>
    </location>
</feature>
<dbReference type="Proteomes" id="UP000027064">
    <property type="component" value="Unassembled WGS sequence"/>
</dbReference>
<comment type="similarity">
    <text evidence="2 11 12">Belongs to the ATPase A chain family.</text>
</comment>
<dbReference type="CDD" id="cd00310">
    <property type="entry name" value="ATP-synt_Fo_a_6"/>
    <property type="match status" value="1"/>
</dbReference>
<sequence>MANPVEDTTHVKTETASHTEQVAHETANHETEAHTEKHEALSPKEKINEHIQHHLADSYDFTLYSDEEAGTHVGFPLPVILIDDGLKVFSASAFHHGETVANVDGAYYKLVHNKIYKTDAEGTLELDHHGHPTNEMPLNFSITKNVFSLLITSLLLFLMFTALARTYKKGPNNLPTGFSRVLEPLVLFVRDEIARPNIGEKKYKKFMPFLLTVFFLIWLLNLIGLTPLGINVTGNIAVTFCLAFVTLIITNFSANKDYWGHIFWMPGVPAPMKIILAPIEVLGIFTKPFSLMIRLFANITAGHAVMMGLLAIIFLFKNLLGTGGSIGVSLALTTFISLIELLVAFLQAFIFTMMSSLFIGMAVQEHDHHDDHH</sequence>
<dbReference type="InterPro" id="IPR035908">
    <property type="entry name" value="F0_ATP_A_sf"/>
</dbReference>
<keyword evidence="7 11" id="KW-1133">Transmembrane helix</keyword>
<gene>
    <name evidence="11" type="primary">atpB</name>
    <name evidence="14" type="ORF">FEM21_15990</name>
</gene>
<evidence type="ECO:0000256" key="1">
    <source>
        <dbReference type="ARBA" id="ARBA00004141"/>
    </source>
</evidence>
<feature type="transmembrane region" description="Helical" evidence="11">
    <location>
        <begin position="146"/>
        <end position="164"/>
    </location>
</feature>
<keyword evidence="6 11" id="KW-0375">Hydrogen ion transport</keyword>
<evidence type="ECO:0000256" key="11">
    <source>
        <dbReference type="HAMAP-Rule" id="MF_01393"/>
    </source>
</evidence>
<evidence type="ECO:0000256" key="9">
    <source>
        <dbReference type="ARBA" id="ARBA00023136"/>
    </source>
</evidence>
<comment type="caution">
    <text evidence="14">The sequence shown here is derived from an EMBL/GenBank/DDBJ whole genome shotgun (WGS) entry which is preliminary data.</text>
</comment>
<protein>
    <recommendedName>
        <fullName evidence="11 12">ATP synthase subunit a</fullName>
    </recommendedName>
    <alternativeName>
        <fullName evidence="11">ATP synthase F0 sector subunit a</fullName>
    </alternativeName>
    <alternativeName>
        <fullName evidence="11">F-ATPase subunit 6</fullName>
    </alternativeName>
</protein>
<evidence type="ECO:0000256" key="13">
    <source>
        <dbReference type="SAM" id="MobiDB-lite"/>
    </source>
</evidence>
<evidence type="ECO:0000313" key="14">
    <source>
        <dbReference type="EMBL" id="KDN55295.1"/>
    </source>
</evidence>
<evidence type="ECO:0000256" key="10">
    <source>
        <dbReference type="ARBA" id="ARBA00023310"/>
    </source>
</evidence>
<keyword evidence="4 11" id="KW-0138">CF(0)</keyword>
<keyword evidence="8 11" id="KW-0406">Ion transport</keyword>
<dbReference type="STRING" id="1492738.FEM21_15990"/>
<dbReference type="PANTHER" id="PTHR11410:SF0">
    <property type="entry name" value="ATP SYNTHASE SUBUNIT A"/>
    <property type="match status" value="1"/>
</dbReference>
<dbReference type="PATRIC" id="fig|1492738.3.peg.1588"/>
<dbReference type="Pfam" id="PF00119">
    <property type="entry name" value="ATP-synt_A"/>
    <property type="match status" value="1"/>
</dbReference>
<keyword evidence="15" id="KW-1185">Reference proteome</keyword>
<dbReference type="NCBIfam" id="TIGR01131">
    <property type="entry name" value="ATP_synt_6_or_A"/>
    <property type="match status" value="1"/>
</dbReference>
<feature type="transmembrane region" description="Helical" evidence="11">
    <location>
        <begin position="295"/>
        <end position="316"/>
    </location>
</feature>
<evidence type="ECO:0000256" key="12">
    <source>
        <dbReference type="RuleBase" id="RU000483"/>
    </source>
</evidence>
<keyword evidence="3 11" id="KW-0813">Transport</keyword>
<evidence type="ECO:0000256" key="4">
    <source>
        <dbReference type="ARBA" id="ARBA00022547"/>
    </source>
</evidence>
<dbReference type="SUPFAM" id="SSF81336">
    <property type="entry name" value="F1F0 ATP synthase subunit A"/>
    <property type="match status" value="1"/>
</dbReference>
<accession>A0A066WXC5</accession>
<dbReference type="EMBL" id="JNCA01000015">
    <property type="protein sequence ID" value="KDN55295.1"/>
    <property type="molecule type" value="Genomic_DNA"/>
</dbReference>
<comment type="subcellular location">
    <subcellularLocation>
        <location evidence="11 12">Cell membrane</location>
        <topology evidence="11 12">Multi-pass membrane protein</topology>
    </subcellularLocation>
    <subcellularLocation>
        <location evidence="1">Membrane</location>
        <topology evidence="1">Multi-pass membrane protein</topology>
    </subcellularLocation>
</comment>
<evidence type="ECO:0000256" key="6">
    <source>
        <dbReference type="ARBA" id="ARBA00022781"/>
    </source>
</evidence>
<reference evidence="14 15" key="1">
    <citation type="submission" date="2014-05" db="EMBL/GenBank/DDBJ databases">
        <title>Genome Sequence of Flavobacterium sp. EM1321.</title>
        <authorList>
            <person name="Shin S.-K."/>
            <person name="Yi H."/>
        </authorList>
    </citation>
    <scope>NUCLEOTIDE SEQUENCE [LARGE SCALE GENOMIC DNA]</scope>
    <source>
        <strain evidence="14 15">EM1321</strain>
    </source>
</reference>
<comment type="function">
    <text evidence="11 12">Key component of the proton channel; it plays a direct role in the translocation of protons across the membrane.</text>
</comment>
<dbReference type="GO" id="GO:0046933">
    <property type="term" value="F:proton-transporting ATP synthase activity, rotational mechanism"/>
    <property type="evidence" value="ECO:0007669"/>
    <property type="project" value="UniProtKB-UniRule"/>
</dbReference>
<dbReference type="HAMAP" id="MF_01393">
    <property type="entry name" value="ATP_synth_a_bact"/>
    <property type="match status" value="1"/>
</dbReference>